<dbReference type="PROSITE" id="PS50164">
    <property type="entry name" value="GIY_YIG"/>
    <property type="match status" value="1"/>
</dbReference>
<evidence type="ECO:0000313" key="4">
    <source>
        <dbReference type="Proteomes" id="UP000176241"/>
    </source>
</evidence>
<evidence type="ECO:0000256" key="1">
    <source>
        <dbReference type="ARBA" id="ARBA00007435"/>
    </source>
</evidence>
<dbReference type="AlphaFoldDB" id="A0A1G1XTU3"/>
<evidence type="ECO:0000259" key="2">
    <source>
        <dbReference type="PROSITE" id="PS50164"/>
    </source>
</evidence>
<dbReference type="PANTHER" id="PTHR34477">
    <property type="entry name" value="UPF0213 PROTEIN YHBQ"/>
    <property type="match status" value="1"/>
</dbReference>
<dbReference type="EMBL" id="MHIC01000046">
    <property type="protein sequence ID" value="OGY43509.1"/>
    <property type="molecule type" value="Genomic_DNA"/>
</dbReference>
<dbReference type="Proteomes" id="UP000176241">
    <property type="component" value="Unassembled WGS sequence"/>
</dbReference>
<dbReference type="Gene3D" id="3.40.1440.10">
    <property type="entry name" value="GIY-YIG endonuclease"/>
    <property type="match status" value="1"/>
</dbReference>
<reference evidence="3 4" key="1">
    <citation type="journal article" date="2016" name="Nat. Commun.">
        <title>Thousands of microbial genomes shed light on interconnected biogeochemical processes in an aquifer system.</title>
        <authorList>
            <person name="Anantharaman K."/>
            <person name="Brown C.T."/>
            <person name="Hug L.A."/>
            <person name="Sharon I."/>
            <person name="Castelle C.J."/>
            <person name="Probst A.J."/>
            <person name="Thomas B.C."/>
            <person name="Singh A."/>
            <person name="Wilkins M.J."/>
            <person name="Karaoz U."/>
            <person name="Brodie E.L."/>
            <person name="Williams K.H."/>
            <person name="Hubbard S.S."/>
            <person name="Banfield J.F."/>
        </authorList>
    </citation>
    <scope>NUCLEOTIDE SEQUENCE [LARGE SCALE GENOMIC DNA]</scope>
</reference>
<organism evidence="3 4">
    <name type="scientific">Candidatus Buchananbacteria bacterium RIFCSPHIGHO2_01_FULL_39_8</name>
    <dbReference type="NCBI Taxonomy" id="1797533"/>
    <lineage>
        <taxon>Bacteria</taxon>
        <taxon>Candidatus Buchananiibacteriota</taxon>
    </lineage>
</organism>
<dbReference type="InterPro" id="IPR050190">
    <property type="entry name" value="UPF0213_domain"/>
</dbReference>
<name>A0A1G1XTU3_9BACT</name>
<dbReference type="Pfam" id="PF01541">
    <property type="entry name" value="GIY-YIG"/>
    <property type="match status" value="1"/>
</dbReference>
<comment type="caution">
    <text evidence="3">The sequence shown here is derived from an EMBL/GenBank/DDBJ whole genome shotgun (WGS) entry which is preliminary data.</text>
</comment>
<dbReference type="SUPFAM" id="SSF82771">
    <property type="entry name" value="GIY-YIG endonuclease"/>
    <property type="match status" value="1"/>
</dbReference>
<dbReference type="InterPro" id="IPR035901">
    <property type="entry name" value="GIY-YIG_endonuc_sf"/>
</dbReference>
<evidence type="ECO:0000313" key="3">
    <source>
        <dbReference type="EMBL" id="OGY43509.1"/>
    </source>
</evidence>
<comment type="similarity">
    <text evidence="1">Belongs to the UPF0213 family.</text>
</comment>
<protein>
    <recommendedName>
        <fullName evidence="2">GIY-YIG domain-containing protein</fullName>
    </recommendedName>
</protein>
<sequence>MYTVYILQDKNNKLYKGLTNNLERRIREHKEGKTKTTRRMADLKLIYKEEYDNFAEARKRELYFKSAAGRRFLKNKLNMES</sequence>
<dbReference type="InterPro" id="IPR000305">
    <property type="entry name" value="GIY-YIG_endonuc"/>
</dbReference>
<proteinExistence type="inferred from homology"/>
<accession>A0A1G1XTU3</accession>
<feature type="domain" description="GIY-YIG" evidence="2">
    <location>
        <begin position="1"/>
        <end position="76"/>
    </location>
</feature>
<dbReference type="PANTHER" id="PTHR34477:SF1">
    <property type="entry name" value="UPF0213 PROTEIN YHBQ"/>
    <property type="match status" value="1"/>
</dbReference>
<gene>
    <name evidence="3" type="ORF">A2731_01660</name>
</gene>